<dbReference type="Gene3D" id="2.160.20.10">
    <property type="entry name" value="Single-stranded right-handed beta-helix, Pectin lyase-like"/>
    <property type="match status" value="1"/>
</dbReference>
<evidence type="ECO:0000313" key="4">
    <source>
        <dbReference type="EMBL" id="MBB6634768.1"/>
    </source>
</evidence>
<dbReference type="Gene3D" id="2.60.120.260">
    <property type="entry name" value="Galactose-binding domain-like"/>
    <property type="match status" value="2"/>
</dbReference>
<feature type="domain" description="SLH" evidence="3">
    <location>
        <begin position="2025"/>
        <end position="2086"/>
    </location>
</feature>
<dbReference type="InterPro" id="IPR005084">
    <property type="entry name" value="CBM6"/>
</dbReference>
<dbReference type="InterPro" id="IPR035992">
    <property type="entry name" value="Ricin_B-like_lectins"/>
</dbReference>
<dbReference type="InterPro" id="IPR008979">
    <property type="entry name" value="Galactose-bd-like_sf"/>
</dbReference>
<dbReference type="CDD" id="cd23432">
    <property type="entry name" value="beta-trefoil_Ricin_EndoBetaGal-like"/>
    <property type="match status" value="7"/>
</dbReference>
<dbReference type="PROSITE" id="PS51272">
    <property type="entry name" value="SLH"/>
    <property type="match status" value="3"/>
</dbReference>
<evidence type="ECO:0000256" key="1">
    <source>
        <dbReference type="SAM" id="SignalP"/>
    </source>
</evidence>
<accession>A0A841SX70</accession>
<keyword evidence="1" id="KW-0732">Signal</keyword>
<reference evidence="4 5" key="1">
    <citation type="submission" date="2020-08" db="EMBL/GenBank/DDBJ databases">
        <title>Cohnella phylogeny.</title>
        <authorList>
            <person name="Dunlap C."/>
        </authorList>
    </citation>
    <scope>NUCLEOTIDE SEQUENCE [LARGE SCALE GENOMIC DNA]</scope>
    <source>
        <strain evidence="4 5">DSM 25241</strain>
    </source>
</reference>
<feature type="domain" description="CBM6" evidence="2">
    <location>
        <begin position="1071"/>
        <end position="1186"/>
    </location>
</feature>
<dbReference type="SUPFAM" id="SSF49785">
    <property type="entry name" value="Galactose-binding domain-like"/>
    <property type="match status" value="1"/>
</dbReference>
<dbReference type="RefSeq" id="WP_185120006.1">
    <property type="nucleotide sequence ID" value="NZ_JACJVQ010000008.1"/>
</dbReference>
<dbReference type="Pfam" id="PF00395">
    <property type="entry name" value="SLH"/>
    <property type="match status" value="3"/>
</dbReference>
<dbReference type="GO" id="GO:0030246">
    <property type="term" value="F:carbohydrate binding"/>
    <property type="evidence" value="ECO:0007669"/>
    <property type="project" value="InterPro"/>
</dbReference>
<dbReference type="SUPFAM" id="SSF50370">
    <property type="entry name" value="Ricin B-like lectins"/>
    <property type="match status" value="3"/>
</dbReference>
<dbReference type="InterPro" id="IPR011050">
    <property type="entry name" value="Pectin_lyase_fold/virulence"/>
</dbReference>
<dbReference type="InterPro" id="IPR012334">
    <property type="entry name" value="Pectin_lyas_fold"/>
</dbReference>
<dbReference type="Gene3D" id="2.80.10.50">
    <property type="match status" value="7"/>
</dbReference>
<dbReference type="InterPro" id="IPR033801">
    <property type="entry name" value="CBM6-CBM35-CBM36-like_1"/>
</dbReference>
<organism evidence="4 5">
    <name type="scientific">Cohnella thailandensis</name>
    <dbReference type="NCBI Taxonomy" id="557557"/>
    <lineage>
        <taxon>Bacteria</taxon>
        <taxon>Bacillati</taxon>
        <taxon>Bacillota</taxon>
        <taxon>Bacilli</taxon>
        <taxon>Bacillales</taxon>
        <taxon>Paenibacillaceae</taxon>
        <taxon>Cohnella</taxon>
    </lineage>
</organism>
<keyword evidence="5" id="KW-1185">Reference proteome</keyword>
<gene>
    <name evidence="4" type="ORF">H7B67_11675</name>
</gene>
<dbReference type="PANTHER" id="PTHR43308:SF5">
    <property type="entry name" value="S-LAYER PROTEIN _ PEPTIDOGLYCAN ENDO-BETA-N-ACETYLGLUCOSAMINIDASE"/>
    <property type="match status" value="1"/>
</dbReference>
<dbReference type="Pfam" id="PF16990">
    <property type="entry name" value="CBM_35"/>
    <property type="match status" value="1"/>
</dbReference>
<feature type="signal peptide" evidence="1">
    <location>
        <begin position="1"/>
        <end position="25"/>
    </location>
</feature>
<dbReference type="CDD" id="cd14490">
    <property type="entry name" value="CBM6-CBM35-CBM36_like_1"/>
    <property type="match status" value="1"/>
</dbReference>
<evidence type="ECO:0000313" key="5">
    <source>
        <dbReference type="Proteomes" id="UP000535838"/>
    </source>
</evidence>
<dbReference type="InterPro" id="IPR055149">
    <property type="entry name" value="Agl_cat_D2"/>
</dbReference>
<dbReference type="SMART" id="SM00710">
    <property type="entry name" value="PbH1"/>
    <property type="match status" value="6"/>
</dbReference>
<dbReference type="Pfam" id="PF22815">
    <property type="entry name" value="CatAgl_D1"/>
    <property type="match status" value="1"/>
</dbReference>
<dbReference type="InterPro" id="IPR051465">
    <property type="entry name" value="Cell_Envelope_Struct_Comp"/>
</dbReference>
<dbReference type="EMBL" id="JACJVQ010000008">
    <property type="protein sequence ID" value="MBB6634768.1"/>
    <property type="molecule type" value="Genomic_DNA"/>
</dbReference>
<dbReference type="Proteomes" id="UP000535838">
    <property type="component" value="Unassembled WGS sequence"/>
</dbReference>
<dbReference type="SUPFAM" id="SSF51126">
    <property type="entry name" value="Pectin lyase-like"/>
    <property type="match status" value="1"/>
</dbReference>
<feature type="chain" id="PRO_5033038001" evidence="1">
    <location>
        <begin position="26"/>
        <end position="2216"/>
    </location>
</feature>
<protein>
    <submittedName>
        <fullName evidence="4">S-layer homology domain-containing protein</fullName>
    </submittedName>
</protein>
<dbReference type="InterPro" id="IPR006626">
    <property type="entry name" value="PbH1"/>
</dbReference>
<comment type="caution">
    <text evidence="4">The sequence shown here is derived from an EMBL/GenBank/DDBJ whole genome shotgun (WGS) entry which is preliminary data.</text>
</comment>
<dbReference type="PROSITE" id="PS51175">
    <property type="entry name" value="CBM6"/>
    <property type="match status" value="1"/>
</dbReference>
<sequence>MARLRAWLSRFLAAIMLLTAAPVYAEGTGTGAGTEGEQAATGNGPAAIETSVQSAVYVRIQNKWQSNFLYEASDGIVRYGMTAPSDESSQWQIVDDAEGTKRIQNRKTGHYITIENVSQRRDALTAREAETSTPETRWLIEPASREGYSLIKSATVPSSSNLVIHEEDQLGYAEASSDINVTFESPQWKLVPASDPIPVRIRNQERVGQYLFVKSNPEAPDRPNDVVAYGKVEPGDANAEWFLEEGEDGRIKLRNRATGQYVVQFGPDDFWRKIEMGTGDNTAATEWIVSAAIGESGVPQAGYVTFQSALNPAYVLNSQFPDDTFARSNDWSNVQRANAHWRIEPVWEKPAHIVNFTEGDAGTDYLYEDNGVVKHGALGTENAYNPLYQWVVEDYDGAKRIRNAATGRYIEAGSPLITQDASVLGSSAQWQLQASLQYDDYVTIQSVANAGEFIHMAESDENVQSAAVDPNSNGAQWLLEDPSVPADGSNPYVRIQNVWQPYVLYEDDNGDLKYGNPRTDQRDQWQIQKYHGRKRIQNRATGHYINIESMKEGRIRVTDVQDDWTSAIWVIETVSGAKLIRSVNDPATGGETDRLINLQNLTKYAEYAMINRGWGSPKWTFVTVSDDLPQYARLINKQTNQPLFEETNAEDPTQGTVKYGEKDASDASSVWELEDAGDGSIRLKNSATGNYVAMENVGGDVELADPPQHLQTLKTIYPVWGSAKWFLEDATDEGYVTFRSAWASHYIRAEDSGGGVKVSKSVKAEDGTIAASAEYKIEAVDAASPQWPEGYVQIRSAFNQQFLYENASGVVFYGDVAPSNGYSHWLLETTDGQTRIKNRVTGHYLAASGDYRYLESVSSNASDAKTQWALEAAASDGSSLRIRSLNEGMDDEYVHVNGSAGYAERGLLPVSYGSLLWQLSAAPAEYETPIDGGERNEQTSTPVQDDTRYVMISIGGKKLTETNGAISLSETSGRSSEWLLQDFNGRKLLQNRESGHLLAVSDNGQLTALSESLRILNSAQWTVEETLGYRTVRSAANPSLYLLNAGGAAKLGSSSNAGDVRWTFDPVIADVVYEAEEAFASGEVSAGNEAYAEGFGTAGDKLIWAVNAQAAGAYEAKLRYRSAAENEKSLGLYVNGERVQTLSLAGADEWTEQSLQLTLRSGINSVALQADGDASGTVQIDSLTVNDSVAKAYRGAALPYITYEAEQGITNGALIGPSRTYREVASEASGRQAVKLSETGEYVEFRTAKDANSIVLRYSIPDSEDGQGLNETLGLYVNGEFRRKLELTSKYAWEYGSYPWSNDPKQGSGHRFFDEIHALIGDVPAGSTIRLEKDADSKADYYIVDLAELEQVADPFAKPEGFVSVTEYGAAANDGQDDTAAFKQAMAAAQAANSGVWFPAGEFELGDGLLYLDQVTIRGAGMWHTRLNGAKFVGKGSDIQVYDLLIDGGINERDDEAITNAFHGGFGPGSVIQNVWIEHTKAGLWLTKLKESDEYTHGLYMVGLRIRNLMADGINFCVGTADSMIEQSDIRYPGDDGIAIWSAEGRASIRNVARFNNVSLPWLADNIVVFGGTDNKVQDNVVSDTITNGAGIAVSTRFNPVPFEGTTIVERNTMIRTGSYDTGYQRDLGALWVFASDKDLGSEIVIRDNVALDSTYLGIAVQGDFALQNVLLENIVIDGAGTQGIEIASNVKGSLKADNVILRGARIGDVSNASSAFTVNESGKGFSSLSIPFRLYAGSEGNAAAGLTLKSGDKVSLKIVHKTEGDVTSKAEFAVVGGQAASVSADGQLIALQSGSTYLLVTALGETRAYPVTVSSAGTGGVGVGPSTPAPSGTAANDRRLTEAKEEKVTFDAGASGANGVVSFSVQGLLAAGKANPKGVIVVTNGSASYSLSLSVIAELLEKRAIPDPSKAVWSFIVRPADGDTASDAKEAAGKQGIELAGAPVEFNLVLETGGVREEIGSFGSTYVERTLEVDGVLDPSRHTVLVFDPEQGTFRFVPAAFSSAGGKTMIKVLSASNSLYVVAKHEKTYADIASHWAKADIELLASKLIVNGVSEQEFAPNRPITRAEFASLLVRSFGLKHQEGSGSKTFKDVPAGAWHAADVAVAAEYGFVQGMEDGAFHPGDRITREQMAVMIARALAFASGGTLQKADGQALAAFPDRAAISDWAREAVAQAAGAAILQGTADGRFAPSVEATRAEAVTMLKRLLQAVGFID</sequence>
<feature type="domain" description="SLH" evidence="3">
    <location>
        <begin position="2156"/>
        <end position="2216"/>
    </location>
</feature>
<name>A0A841SX70_9BACL</name>
<dbReference type="PANTHER" id="PTHR43308">
    <property type="entry name" value="OUTER MEMBRANE PROTEIN ALPHA-RELATED"/>
    <property type="match status" value="1"/>
</dbReference>
<dbReference type="InterPro" id="IPR001119">
    <property type="entry name" value="SLH_dom"/>
</dbReference>
<feature type="domain" description="SLH" evidence="3">
    <location>
        <begin position="2087"/>
        <end position="2150"/>
    </location>
</feature>
<proteinExistence type="predicted"/>
<evidence type="ECO:0000259" key="3">
    <source>
        <dbReference type="PROSITE" id="PS51272"/>
    </source>
</evidence>
<dbReference type="Pfam" id="PF22816">
    <property type="entry name" value="CatAgl_D2"/>
    <property type="match status" value="1"/>
</dbReference>
<evidence type="ECO:0000259" key="2">
    <source>
        <dbReference type="PROSITE" id="PS51175"/>
    </source>
</evidence>